<keyword evidence="1" id="KW-0132">Cell division</keyword>
<dbReference type="Proteomes" id="UP001626550">
    <property type="component" value="Unassembled WGS sequence"/>
</dbReference>
<keyword evidence="2" id="KW-0498">Mitosis</keyword>
<name>A0ABD2Q7F1_9PLAT</name>
<evidence type="ECO:0000256" key="2">
    <source>
        <dbReference type="ARBA" id="ARBA00022776"/>
    </source>
</evidence>
<comment type="caution">
    <text evidence="4">The sequence shown here is derived from an EMBL/GenBank/DDBJ whole genome shotgun (WGS) entry which is preliminary data.</text>
</comment>
<accession>A0ABD2Q7F1</accession>
<organism evidence="4 5">
    <name type="scientific">Cichlidogyrus casuarinus</name>
    <dbReference type="NCBI Taxonomy" id="1844966"/>
    <lineage>
        <taxon>Eukaryota</taxon>
        <taxon>Metazoa</taxon>
        <taxon>Spiralia</taxon>
        <taxon>Lophotrochozoa</taxon>
        <taxon>Platyhelminthes</taxon>
        <taxon>Monogenea</taxon>
        <taxon>Monopisthocotylea</taxon>
        <taxon>Dactylogyridea</taxon>
        <taxon>Ancyrocephalidae</taxon>
        <taxon>Cichlidogyrus</taxon>
    </lineage>
</organism>
<evidence type="ECO:0000256" key="1">
    <source>
        <dbReference type="ARBA" id="ARBA00022618"/>
    </source>
</evidence>
<evidence type="ECO:0000313" key="4">
    <source>
        <dbReference type="EMBL" id="KAL3315497.1"/>
    </source>
</evidence>
<keyword evidence="5" id="KW-1185">Reference proteome</keyword>
<evidence type="ECO:0000313" key="5">
    <source>
        <dbReference type="Proteomes" id="UP001626550"/>
    </source>
</evidence>
<proteinExistence type="predicted"/>
<dbReference type="InterPro" id="IPR024990">
    <property type="entry name" value="Apc1"/>
</dbReference>
<dbReference type="EMBL" id="JBJKFK010000738">
    <property type="protein sequence ID" value="KAL3315497.1"/>
    <property type="molecule type" value="Genomic_DNA"/>
</dbReference>
<sequence length="798" mass="89571">MQVGERLSSRATGGQRPHSYVKTINVDVQLQEGAQQVNRDLSGLGGNNVPQTASSIQHQISLDQSRPLPLHLRAHMTTDVFSTLGRDNRYKKTQPTSSATWDDSISQRDISQDCLLPYFVPISNRLLRIAGNLLRGDLTAYDLPLMKGFDSDRCPQDNVAGTTTPMWLIEPSSSALGLGVDYSSSRQQAENSLLTESQDILPGNLSRLRHFNGESKKLHPRLKKIADSANIYSGRNFIPDVNGLGSLAAIALVYMGVGSNHPIVSAIDPPQRLRALEEIRPDLLCLRQIALGLVKWHEFETVFDPVAWLDTPMTVVSDYVDLVQQKYNRLLNLYTQQNNKTSRLLKANQVTRLIEHSAPNSLYNIFIDCEMVATAHLTTLMSRAFVLGLRYAGTENEQVVAGLRKLVDSLRNDTWWPAPQSNTRFPLRTKPSFKLLNDVIVTCILALSFVLAGSCDVETLKLIKEVETLKLFNDPKLMAESLKRMQVPYSNDSLILRTQNLDQANQNLVQNCFQKYAMAHYSALFSSARIALRDDIPVQLQQPTVSAALPGTPQMPFISLTGVMGTLLDPLTYGHYQILSAATGLLNLAAGKMTLCNSLEAAAALFIAFFPKFANSACDNVYHLQAFRHLYVLAMRPRKLCAVDVDTNQVIPANFHISLKNGQKYQSEPCLLLNNGISIENIDEITLNFNSNDYWPRVFTCSDPHFDWFRTSFEQFGYMFVKRQKNDNLVDQILQMAQSLFSSSSGVSNQIELRSLLRFLENFLQRSSDEKVVSHLKTIICRLKSSVMVMDYRNKPQR</sequence>
<dbReference type="GO" id="GO:0051301">
    <property type="term" value="P:cell division"/>
    <property type="evidence" value="ECO:0007669"/>
    <property type="project" value="UniProtKB-KW"/>
</dbReference>
<keyword evidence="3" id="KW-0131">Cell cycle</keyword>
<dbReference type="PANTHER" id="PTHR12827">
    <property type="entry name" value="MEIOTIC CHECKPOINT REGULATOR TSG24 FAMILY MEMBER"/>
    <property type="match status" value="1"/>
</dbReference>
<protein>
    <submittedName>
        <fullName evidence="4">Anaphase-promoting complex subunit 1</fullName>
    </submittedName>
</protein>
<gene>
    <name evidence="4" type="primary">ANAPC1_2</name>
    <name evidence="4" type="ORF">Ciccas_005870</name>
</gene>
<dbReference type="AlphaFoldDB" id="A0ABD2Q7F1"/>
<reference evidence="4 5" key="1">
    <citation type="submission" date="2024-11" db="EMBL/GenBank/DDBJ databases">
        <title>Adaptive evolution of stress response genes in parasites aligns with host niche diversity.</title>
        <authorList>
            <person name="Hahn C."/>
            <person name="Resl P."/>
        </authorList>
    </citation>
    <scope>NUCLEOTIDE SEQUENCE [LARGE SCALE GENOMIC DNA]</scope>
    <source>
        <strain evidence="4">EGGRZ-B1_66</strain>
        <tissue evidence="4">Body</tissue>
    </source>
</reference>
<dbReference type="PANTHER" id="PTHR12827:SF3">
    <property type="entry name" value="ANAPHASE-PROMOTING COMPLEX SUBUNIT 1"/>
    <property type="match status" value="1"/>
</dbReference>
<evidence type="ECO:0000256" key="3">
    <source>
        <dbReference type="ARBA" id="ARBA00023306"/>
    </source>
</evidence>